<dbReference type="Pfam" id="PF00728">
    <property type="entry name" value="Glyco_hydro_20"/>
    <property type="match status" value="1"/>
</dbReference>
<dbReference type="Gene3D" id="3.20.20.80">
    <property type="entry name" value="Glycosidases"/>
    <property type="match status" value="1"/>
</dbReference>
<evidence type="ECO:0000256" key="2">
    <source>
        <dbReference type="ARBA" id="ARBA00006285"/>
    </source>
</evidence>
<dbReference type="CDD" id="cd06565">
    <property type="entry name" value="GH20_GcnA-like"/>
    <property type="match status" value="1"/>
</dbReference>
<keyword evidence="6" id="KW-0326">Glycosidase</keyword>
<evidence type="ECO:0000256" key="1">
    <source>
        <dbReference type="ARBA" id="ARBA00001231"/>
    </source>
</evidence>
<dbReference type="PANTHER" id="PTHR21040:SF8">
    <property type="entry name" value="BCDNA.GH04120"/>
    <property type="match status" value="1"/>
</dbReference>
<comment type="similarity">
    <text evidence="2">Belongs to the glycosyl hydrolase 20 family.</text>
</comment>
<dbReference type="EC" id="3.2.1.52" evidence="3"/>
<dbReference type="InterPro" id="IPR017853">
    <property type="entry name" value="GH"/>
</dbReference>
<evidence type="ECO:0000313" key="7">
    <source>
        <dbReference type="Proteomes" id="UP000675881"/>
    </source>
</evidence>
<keyword evidence="4 6" id="KW-0378">Hydrolase</keyword>
<sequence length="473" mass="55310">MKDRRILALVAIFLLLLLTFQFLRSPQKVIHLDIHRSTIKSAPPKISYLREIFPLVREAGGNALLVEYEDMFPYTGMLSNASALNAFTPSQIKEIVSIAEENELKVIPLIQTFGHMEHVLKLSEFVALRKIPSYPQSLCPSKWESFQLVVMMIDQLLSLHPNVEYLHIGCDEVYHMGICSKCSDRIRRSKTSSLFIDHLLRISSYILTKHPHVKPIVWDDMLRNLPENELKVLKNAVEPMVWVYVEDIYHFVGKSTWRKYSNVFPHIWAASAFKGAYGERLFLPNISRHFKNHLSWRRVLQREGSYYMGRKLQFRGIALTGWSRYDHFAVLCELLPPSIPSLILNLVLMSFSGPEEVILKKVQSIIKFIKAKVESLDTDSRYKQGWLTSYNVKYNFTSPWRISETMRNHISLPNQVKDFKLNMESNLKKIYEESTVLEWTEQNVSPLQDKLDNLIRTVRELSYRNTWQRRPFC</sequence>
<dbReference type="GO" id="GO:0005975">
    <property type="term" value="P:carbohydrate metabolic process"/>
    <property type="evidence" value="ECO:0007669"/>
    <property type="project" value="InterPro"/>
</dbReference>
<gene>
    <name evidence="6" type="ORF">LSAA_10389</name>
</gene>
<proteinExistence type="inferred from homology"/>
<evidence type="ECO:0000256" key="4">
    <source>
        <dbReference type="ARBA" id="ARBA00022801"/>
    </source>
</evidence>
<evidence type="ECO:0000313" key="6">
    <source>
        <dbReference type="EMBL" id="CAF2958071.1"/>
    </source>
</evidence>
<keyword evidence="7" id="KW-1185">Reference proteome</keyword>
<accession>A0A7R8D2P4</accession>
<evidence type="ECO:0000259" key="5">
    <source>
        <dbReference type="Pfam" id="PF00728"/>
    </source>
</evidence>
<name>A0A7R8D2P4_LEPSM</name>
<protein>
    <recommendedName>
        <fullName evidence="3">beta-N-acetylhexosaminidase</fullName>
        <ecNumber evidence="3">3.2.1.52</ecNumber>
    </recommendedName>
</protein>
<dbReference type="InterPro" id="IPR015883">
    <property type="entry name" value="Glyco_hydro_20_cat"/>
</dbReference>
<organism evidence="6 7">
    <name type="scientific">Lepeophtheirus salmonis</name>
    <name type="common">Salmon louse</name>
    <name type="synonym">Caligus salmonis</name>
    <dbReference type="NCBI Taxonomy" id="72036"/>
    <lineage>
        <taxon>Eukaryota</taxon>
        <taxon>Metazoa</taxon>
        <taxon>Ecdysozoa</taxon>
        <taxon>Arthropoda</taxon>
        <taxon>Crustacea</taxon>
        <taxon>Multicrustacea</taxon>
        <taxon>Hexanauplia</taxon>
        <taxon>Copepoda</taxon>
        <taxon>Siphonostomatoida</taxon>
        <taxon>Caligidae</taxon>
        <taxon>Lepeophtheirus</taxon>
    </lineage>
</organism>
<evidence type="ECO:0000256" key="3">
    <source>
        <dbReference type="ARBA" id="ARBA00012663"/>
    </source>
</evidence>
<comment type="catalytic activity">
    <reaction evidence="1">
        <text>Hydrolysis of terminal non-reducing N-acetyl-D-hexosamine residues in N-acetyl-beta-D-hexosaminides.</text>
        <dbReference type="EC" id="3.2.1.52"/>
    </reaction>
</comment>
<dbReference type="Proteomes" id="UP000675881">
    <property type="component" value="Chromosome 5"/>
</dbReference>
<feature type="domain" description="Glycoside hydrolase family 20 catalytic" evidence="5">
    <location>
        <begin position="82"/>
        <end position="244"/>
    </location>
</feature>
<dbReference type="PANTHER" id="PTHR21040">
    <property type="entry name" value="BCDNA.GH04120"/>
    <property type="match status" value="1"/>
</dbReference>
<dbReference type="AlphaFoldDB" id="A0A7R8D2P4"/>
<dbReference type="GO" id="GO:0004563">
    <property type="term" value="F:beta-N-acetylhexosaminidase activity"/>
    <property type="evidence" value="ECO:0007669"/>
    <property type="project" value="UniProtKB-EC"/>
</dbReference>
<dbReference type="SUPFAM" id="SSF51445">
    <property type="entry name" value="(Trans)glycosidases"/>
    <property type="match status" value="1"/>
</dbReference>
<dbReference type="OrthoDB" id="47475at2759"/>
<dbReference type="EMBL" id="HG994584">
    <property type="protein sequence ID" value="CAF2958071.1"/>
    <property type="molecule type" value="Genomic_DNA"/>
</dbReference>
<reference evidence="6" key="1">
    <citation type="submission" date="2021-02" db="EMBL/GenBank/DDBJ databases">
        <authorList>
            <person name="Bekaert M."/>
        </authorList>
    </citation>
    <scope>NUCLEOTIDE SEQUENCE</scope>
    <source>
        <strain evidence="6">IoA-00</strain>
    </source>
</reference>
<dbReference type="InterPro" id="IPR038901">
    <property type="entry name" value="HEXDC-like"/>
</dbReference>